<dbReference type="EMBL" id="FQXZ01000040">
    <property type="protein sequence ID" value="SHI43709.1"/>
    <property type="molecule type" value="Genomic_DNA"/>
</dbReference>
<evidence type="ECO:0000313" key="2">
    <source>
        <dbReference type="Proteomes" id="UP000184608"/>
    </source>
</evidence>
<evidence type="ECO:0000313" key="1">
    <source>
        <dbReference type="EMBL" id="SHI43709.1"/>
    </source>
</evidence>
<gene>
    <name evidence="1" type="ORF">VA7868_03709</name>
</gene>
<organism evidence="1 2">
    <name type="scientific">Vibrio aerogenes CECT 7868</name>
    <dbReference type="NCBI Taxonomy" id="1216006"/>
    <lineage>
        <taxon>Bacteria</taxon>
        <taxon>Pseudomonadati</taxon>
        <taxon>Pseudomonadota</taxon>
        <taxon>Gammaproteobacteria</taxon>
        <taxon>Vibrionales</taxon>
        <taxon>Vibrionaceae</taxon>
        <taxon>Vibrio</taxon>
    </lineage>
</organism>
<dbReference type="AlphaFoldDB" id="A0A1M6B4N0"/>
<dbReference type="Proteomes" id="UP000184608">
    <property type="component" value="Unassembled WGS sequence"/>
</dbReference>
<name>A0A1M6B4N0_9VIBR</name>
<keyword evidence="2" id="KW-1185">Reference proteome</keyword>
<dbReference type="RefSeq" id="WP_084193466.1">
    <property type="nucleotide sequence ID" value="NZ_FQXZ01000040.1"/>
</dbReference>
<reference evidence="1 2" key="1">
    <citation type="submission" date="2016-11" db="EMBL/GenBank/DDBJ databases">
        <authorList>
            <person name="Jaros S."/>
            <person name="Januszkiewicz K."/>
            <person name="Wedrychowicz H."/>
        </authorList>
    </citation>
    <scope>NUCLEOTIDE SEQUENCE [LARGE SCALE GENOMIC DNA]</scope>
    <source>
        <strain evidence="1 2">CECT 7868</strain>
    </source>
</reference>
<proteinExistence type="predicted"/>
<dbReference type="OrthoDB" id="5868086at2"/>
<protein>
    <submittedName>
        <fullName evidence="1">Uncharacterized protein</fullName>
    </submittedName>
</protein>
<dbReference type="STRING" id="1216006.VA7868_03709"/>
<accession>A0A1M6B4N0</accession>
<sequence length="144" mass="16751">MSKPTEWLQKKYQDLIKDSSFASFIGGNVPQFDKDLSGRHDIICCDDQVNLIFEDYRLRNIIFLSPHSSLSKRYIAMELDFFKQPLSISDVIKILGDPDEKGEARKLPGLVQKGWIRYNRETYKVTFSIDNLDSDIIADIRFRV</sequence>